<dbReference type="AlphaFoldDB" id="A0AAU9JW60"/>
<reference evidence="1" key="1">
    <citation type="submission" date="2021-09" db="EMBL/GenBank/DDBJ databases">
        <authorList>
            <consortium name="AG Swart"/>
            <person name="Singh M."/>
            <person name="Singh A."/>
            <person name="Seah K."/>
            <person name="Emmerich C."/>
        </authorList>
    </citation>
    <scope>NUCLEOTIDE SEQUENCE</scope>
    <source>
        <strain evidence="1">ATCC30299</strain>
    </source>
</reference>
<protein>
    <submittedName>
        <fullName evidence="1">Uncharacterized protein</fullName>
    </submittedName>
</protein>
<evidence type="ECO:0000313" key="1">
    <source>
        <dbReference type="EMBL" id="CAG9331504.1"/>
    </source>
</evidence>
<name>A0AAU9JW60_9CILI</name>
<proteinExistence type="predicted"/>
<accession>A0AAU9JW60</accession>
<gene>
    <name evidence="1" type="ORF">BSTOLATCC_MIC53572</name>
</gene>
<evidence type="ECO:0000313" key="2">
    <source>
        <dbReference type="Proteomes" id="UP001162131"/>
    </source>
</evidence>
<sequence>MKGKALIAIKQPKSKLQFEYEQNPLGIIKGKTEELKCVSPRERKQENKIYLKSVSPNLPLIHRPQTNLEAVQSYLNETFSELGDHPNRKTHHKFHNPSQPVKFEKITTEALTRFTEHCHKVESEKFKDIDLKLFPEDLHERTAFVPDDRPTRLISSSFMNETTQKRDKERNLEKNRRADTSLLSYMQDSFDKSETINFRKIKENKYMPFQSQNESFQINEKALKRKSASLSIETNTKRDRIRLLVKTLLPQM</sequence>
<dbReference type="EMBL" id="CAJZBQ010000053">
    <property type="protein sequence ID" value="CAG9331504.1"/>
    <property type="molecule type" value="Genomic_DNA"/>
</dbReference>
<keyword evidence="2" id="KW-1185">Reference proteome</keyword>
<comment type="caution">
    <text evidence="1">The sequence shown here is derived from an EMBL/GenBank/DDBJ whole genome shotgun (WGS) entry which is preliminary data.</text>
</comment>
<organism evidence="1 2">
    <name type="scientific">Blepharisma stoltei</name>
    <dbReference type="NCBI Taxonomy" id="1481888"/>
    <lineage>
        <taxon>Eukaryota</taxon>
        <taxon>Sar</taxon>
        <taxon>Alveolata</taxon>
        <taxon>Ciliophora</taxon>
        <taxon>Postciliodesmatophora</taxon>
        <taxon>Heterotrichea</taxon>
        <taxon>Heterotrichida</taxon>
        <taxon>Blepharismidae</taxon>
        <taxon>Blepharisma</taxon>
    </lineage>
</organism>
<dbReference type="Proteomes" id="UP001162131">
    <property type="component" value="Unassembled WGS sequence"/>
</dbReference>